<dbReference type="InterPro" id="IPR038694">
    <property type="entry name" value="DUF427_sf"/>
</dbReference>
<dbReference type="PANTHER" id="PTHR34310:SF9">
    <property type="entry name" value="BLR5716 PROTEIN"/>
    <property type="match status" value="1"/>
</dbReference>
<reference evidence="2 3" key="1">
    <citation type="submission" date="2020-04" db="EMBL/GenBank/DDBJ databases">
        <title>Flammeovirga sp. SR4, a novel species isolated from seawater.</title>
        <authorList>
            <person name="Wang X."/>
        </authorList>
    </citation>
    <scope>NUCLEOTIDE SEQUENCE [LARGE SCALE GENOMIC DNA]</scope>
    <source>
        <strain evidence="2 3">ATCC 23126</strain>
    </source>
</reference>
<evidence type="ECO:0000259" key="1">
    <source>
        <dbReference type="Pfam" id="PF04248"/>
    </source>
</evidence>
<comment type="caution">
    <text evidence="2">The sequence shown here is derived from an EMBL/GenBank/DDBJ whole genome shotgun (WGS) entry which is preliminary data.</text>
</comment>
<dbReference type="Proteomes" id="UP000576082">
    <property type="component" value="Unassembled WGS sequence"/>
</dbReference>
<gene>
    <name evidence="2" type="ORF">HHU12_17905</name>
</gene>
<dbReference type="InterPro" id="IPR007361">
    <property type="entry name" value="DUF427"/>
</dbReference>
<dbReference type="RefSeq" id="WP_169658141.1">
    <property type="nucleotide sequence ID" value="NZ_JABANE010000050.1"/>
</dbReference>
<sequence length="85" mass="9736">MLIAESNKTVEDCGVIYFPPSSVKFEYLVESDFRSSCLFKNTATYYHIKVGEKEFKNAVWSYKDPDPEVDKIKGCLAFADELLEP</sequence>
<evidence type="ECO:0000313" key="3">
    <source>
        <dbReference type="Proteomes" id="UP000576082"/>
    </source>
</evidence>
<dbReference type="Gene3D" id="2.170.150.40">
    <property type="entry name" value="Domain of unknown function (DUF427)"/>
    <property type="match status" value="1"/>
</dbReference>
<dbReference type="EMBL" id="JABANE010000050">
    <property type="protein sequence ID" value="NME69855.1"/>
    <property type="molecule type" value="Genomic_DNA"/>
</dbReference>
<feature type="domain" description="DUF427" evidence="1">
    <location>
        <begin position="2"/>
        <end position="80"/>
    </location>
</feature>
<name>A0A7X9RW77_9BACT</name>
<dbReference type="PANTHER" id="PTHR34310">
    <property type="entry name" value="DUF427 DOMAIN PROTEIN (AFU_ORTHOLOGUE AFUA_3G02220)"/>
    <property type="match status" value="1"/>
</dbReference>
<proteinExistence type="predicted"/>
<organism evidence="2 3">
    <name type="scientific">Flammeovirga aprica JL-4</name>
    <dbReference type="NCBI Taxonomy" id="694437"/>
    <lineage>
        <taxon>Bacteria</taxon>
        <taxon>Pseudomonadati</taxon>
        <taxon>Bacteroidota</taxon>
        <taxon>Cytophagia</taxon>
        <taxon>Cytophagales</taxon>
        <taxon>Flammeovirgaceae</taxon>
        <taxon>Flammeovirga</taxon>
    </lineage>
</organism>
<dbReference type="Pfam" id="PF04248">
    <property type="entry name" value="NTP_transf_9"/>
    <property type="match status" value="1"/>
</dbReference>
<evidence type="ECO:0000313" key="2">
    <source>
        <dbReference type="EMBL" id="NME69855.1"/>
    </source>
</evidence>
<accession>A0A7X9RW77</accession>
<keyword evidence="3" id="KW-1185">Reference proteome</keyword>
<protein>
    <submittedName>
        <fullName evidence="2">DUF427 domain-containing protein</fullName>
    </submittedName>
</protein>
<dbReference type="AlphaFoldDB" id="A0A7X9RW77"/>